<name>A0A8S3PRM8_MYTED</name>
<keyword evidence="3" id="KW-1185">Reference proteome</keyword>
<feature type="region of interest" description="Disordered" evidence="1">
    <location>
        <begin position="216"/>
        <end position="276"/>
    </location>
</feature>
<dbReference type="AlphaFoldDB" id="A0A8S3PRM8"/>
<organism evidence="2 3">
    <name type="scientific">Mytilus edulis</name>
    <name type="common">Blue mussel</name>
    <dbReference type="NCBI Taxonomy" id="6550"/>
    <lineage>
        <taxon>Eukaryota</taxon>
        <taxon>Metazoa</taxon>
        <taxon>Spiralia</taxon>
        <taxon>Lophotrochozoa</taxon>
        <taxon>Mollusca</taxon>
        <taxon>Bivalvia</taxon>
        <taxon>Autobranchia</taxon>
        <taxon>Pteriomorphia</taxon>
        <taxon>Mytilida</taxon>
        <taxon>Mytiloidea</taxon>
        <taxon>Mytilidae</taxon>
        <taxon>Mytilinae</taxon>
        <taxon>Mytilus</taxon>
    </lineage>
</organism>
<proteinExistence type="predicted"/>
<protein>
    <submittedName>
        <fullName evidence="2">Uncharacterized protein</fullName>
    </submittedName>
</protein>
<comment type="caution">
    <text evidence="2">The sequence shown here is derived from an EMBL/GenBank/DDBJ whole genome shotgun (WGS) entry which is preliminary data.</text>
</comment>
<dbReference type="OrthoDB" id="10461311at2759"/>
<gene>
    <name evidence="2" type="ORF">MEDL_1918</name>
</gene>
<accession>A0A8S3PRM8</accession>
<evidence type="ECO:0000313" key="2">
    <source>
        <dbReference type="EMBL" id="CAG2186364.1"/>
    </source>
</evidence>
<feature type="region of interest" description="Disordered" evidence="1">
    <location>
        <begin position="178"/>
        <end position="198"/>
    </location>
</feature>
<dbReference type="EMBL" id="CAJPWZ010000129">
    <property type="protein sequence ID" value="CAG2186364.1"/>
    <property type="molecule type" value="Genomic_DNA"/>
</dbReference>
<evidence type="ECO:0000256" key="1">
    <source>
        <dbReference type="SAM" id="MobiDB-lite"/>
    </source>
</evidence>
<feature type="compositionally biased region" description="Basic and acidic residues" evidence="1">
    <location>
        <begin position="228"/>
        <end position="251"/>
    </location>
</feature>
<dbReference type="Proteomes" id="UP000683360">
    <property type="component" value="Unassembled WGS sequence"/>
</dbReference>
<feature type="compositionally biased region" description="Basic and acidic residues" evidence="1">
    <location>
        <begin position="178"/>
        <end position="193"/>
    </location>
</feature>
<evidence type="ECO:0000313" key="3">
    <source>
        <dbReference type="Proteomes" id="UP000683360"/>
    </source>
</evidence>
<reference evidence="2" key="1">
    <citation type="submission" date="2021-03" db="EMBL/GenBank/DDBJ databases">
        <authorList>
            <person name="Bekaert M."/>
        </authorList>
    </citation>
    <scope>NUCLEOTIDE SEQUENCE</scope>
</reference>
<sequence length="698" mass="81535">MSSSSHFDGTATLGWSLLKADIESTAFVKGWNSEQKLQTLVSRITGKAFKFYENRSNTVQTDYETLCELFNDRFDTVGYPLLMLKHLENIFPYPDELLDEFTDRIEELVEGAFQNESENAKEHLVIKYLTNACCDEEGKELVKAVAEGSVYVAKSYLCVLAKCNRYLKLNSLWEPEMENKRDDPNLQIEKNEDQDPMVKNQGREEFVDLDENVDTVQVHNDEPEYDNLAEHLSEEKDYTMKTRESPKKEQDSLSETDEKEQTLPTTPQCLNKPKINGGLKINERKVKVTEQTESPRLITRQKLHFMVQSIVDENNKLNRKILSNRRERIPEKDNNLSAEACIQKYDEAKQTQTKYEPGENKDTKIEEERTLSSKYEIKRASCQSRLNHYELKMLSDIIDRLAPTSVYRSDKWLTCELKSRKYRYWTTPPMVDERNTGETDSERKRLIAVQGSQQYFHGTMCYHPKEQTLKTEHFTQTDKELFRIDVSHERKETTSQSTQTTDDLQMVNGKDKKWTYDFTHTEIEQQTINAKCEHQMDIHVGEKKIGNTRGEIKHINLTNGKRETETEKKLYKVTRSSKTKKSNFVQKIKLEKQKLVYLKGNKETHPRNTTPTTSRTLIRRKERLDMPALQKTRSRFRKGLQKPTTKQMNKRKHCITVGKLVRNTNTYSTDINHECLVTDTQFSGSTAFEKDKWSLFAT</sequence>